<evidence type="ECO:0000313" key="3">
    <source>
        <dbReference type="Proteomes" id="UP000018416"/>
    </source>
</evidence>
<dbReference type="InterPro" id="IPR011646">
    <property type="entry name" value="KAP_P-loop"/>
</dbReference>
<dbReference type="SUPFAM" id="SSF52540">
    <property type="entry name" value="P-loop containing nucleoside triphosphate hydrolases"/>
    <property type="match status" value="1"/>
</dbReference>
<dbReference type="PATRIC" id="fig|1217668.3.peg.346"/>
<dbReference type="EMBL" id="APQU01000007">
    <property type="protein sequence ID" value="ENW32068.1"/>
    <property type="molecule type" value="Genomic_DNA"/>
</dbReference>
<protein>
    <recommendedName>
        <fullName evidence="1">KAP NTPase domain-containing protein</fullName>
    </recommendedName>
</protein>
<proteinExistence type="predicted"/>
<dbReference type="Gene3D" id="3.40.50.300">
    <property type="entry name" value="P-loop containing nucleotide triphosphate hydrolases"/>
    <property type="match status" value="1"/>
</dbReference>
<name>N9GAY4_ACILW</name>
<reference evidence="2 3" key="1">
    <citation type="submission" date="2013-02" db="EMBL/GenBank/DDBJ databases">
        <title>The Genome Sequence of Acinetobacter lwoffii NIPH 478.</title>
        <authorList>
            <consortium name="The Broad Institute Genome Sequencing Platform"/>
            <consortium name="The Broad Institute Genome Sequencing Center for Infectious Disease"/>
            <person name="Cerqueira G."/>
            <person name="Feldgarden M."/>
            <person name="Courvalin P."/>
            <person name="Perichon B."/>
            <person name="Grillot-Courvalin C."/>
            <person name="Clermont D."/>
            <person name="Rocha E."/>
            <person name="Yoon E.-J."/>
            <person name="Nemec A."/>
            <person name="Walker B."/>
            <person name="Young S.K."/>
            <person name="Zeng Q."/>
            <person name="Gargeya S."/>
            <person name="Fitzgerald M."/>
            <person name="Haas B."/>
            <person name="Abouelleil A."/>
            <person name="Alvarado L."/>
            <person name="Arachchi H.M."/>
            <person name="Berlin A.M."/>
            <person name="Chapman S.B."/>
            <person name="Dewar J."/>
            <person name="Goldberg J."/>
            <person name="Griggs A."/>
            <person name="Gujja S."/>
            <person name="Hansen M."/>
            <person name="Howarth C."/>
            <person name="Imamovic A."/>
            <person name="Larimer J."/>
            <person name="McCowan C."/>
            <person name="Murphy C."/>
            <person name="Neiman D."/>
            <person name="Pearson M."/>
            <person name="Priest M."/>
            <person name="Roberts A."/>
            <person name="Saif S."/>
            <person name="Shea T."/>
            <person name="Sisk P."/>
            <person name="Sykes S."/>
            <person name="Wortman J."/>
            <person name="Nusbaum C."/>
            <person name="Birren B."/>
        </authorList>
    </citation>
    <scope>NUCLEOTIDE SEQUENCE [LARGE SCALE GENOMIC DNA]</scope>
    <source>
        <strain evidence="2 3">NIPH 478</strain>
    </source>
</reference>
<accession>N9GAY4</accession>
<dbReference type="Pfam" id="PF07693">
    <property type="entry name" value="KAP_NTPase"/>
    <property type="match status" value="1"/>
</dbReference>
<evidence type="ECO:0000313" key="2">
    <source>
        <dbReference type="EMBL" id="ENW32068.1"/>
    </source>
</evidence>
<feature type="domain" description="KAP NTPase" evidence="1">
    <location>
        <begin position="27"/>
        <end position="255"/>
    </location>
</feature>
<dbReference type="Proteomes" id="UP000018416">
    <property type="component" value="Unassembled WGS sequence"/>
</dbReference>
<organism evidence="2 3">
    <name type="scientific">Acinetobacter lwoffii NIPH 478</name>
    <dbReference type="NCBI Taxonomy" id="1217668"/>
    <lineage>
        <taxon>Bacteria</taxon>
        <taxon>Pseudomonadati</taxon>
        <taxon>Pseudomonadota</taxon>
        <taxon>Gammaproteobacteria</taxon>
        <taxon>Moraxellales</taxon>
        <taxon>Moraxellaceae</taxon>
        <taxon>Acinetobacter</taxon>
    </lineage>
</organism>
<gene>
    <name evidence="2" type="ORF">F923_00359</name>
</gene>
<dbReference type="InterPro" id="IPR027417">
    <property type="entry name" value="P-loop_NTPase"/>
</dbReference>
<comment type="caution">
    <text evidence="2">The sequence shown here is derived from an EMBL/GenBank/DDBJ whole genome shotgun (WGS) entry which is preliminary data.</text>
</comment>
<dbReference type="AlphaFoldDB" id="N9GAY4"/>
<dbReference type="HOGENOM" id="CLU_022182_1_0_6"/>
<evidence type="ECO:0000259" key="1">
    <source>
        <dbReference type="Pfam" id="PF07693"/>
    </source>
</evidence>
<sequence>MPNYISEPNKHIEEYLDYYFDGKKDFQYAVLLNGAWGSGKTWFVKQYLEKKEDDKRKICYVSLNGIAKTSLIDEAIFKSIHPILGSKGAKLTGQILKGALKATIKVDLDDDGKSDGSIAGGIPKIELPDYLKINDNFILVFDDLERCELKKEEVLGYINYFVEQDKIKTLIVSNEEEIKDNEEYIRKKEKLIGATFSYIEDQNMAIQSILGEISDENLKVLLNSEFELIRQTFNQVGYKNLRSFKQAIFDFERFYKKDHFDLKGSFDSEIFKKVLKAFLILSLENKKGSFEKQILEFRKDEKLEEEKKIDTTSKILKSFRGITSLDSEKFMNKYNCSLKDFIFSPRLWNEILNLNILDEQRVNDELYENYFRLKEEKPTWLKLMDFWDLREIEFDSLVKIAKHEIETSAHTHSTDVLHTISIFIYFKENNLIHFNVENLLPLAVSQFKKLCNVNDKIRKIEDSSFREYSGQYSFYAKDIPLFKKFMDDIAKSYEEKYIEKNSERVNELLDLMENNSWLFAQRIILNNGGENLYYDFPILKAIDSKIFSSKLCNISRYCSNYVLNGLDNRYSIKASFNMYTEEKEWFDEVENNIKSDVLPSADKTLRAKINLHILPKIIEIKAKAVS</sequence>
<dbReference type="RefSeq" id="WP_005106232.1">
    <property type="nucleotide sequence ID" value="NZ_KB849835.1"/>
</dbReference>